<dbReference type="RefSeq" id="WP_381744875.1">
    <property type="nucleotide sequence ID" value="NZ_JBHSDP010000031.1"/>
</dbReference>
<accession>A0ABV8TS63</accession>
<dbReference type="Pfam" id="PF14028">
    <property type="entry name" value="Lant_dehydr_C"/>
    <property type="match status" value="1"/>
</dbReference>
<sequence>MSAHVFTAHPLDLVIRDLVREVSGELRRRGLIDLLFFLRHWQGGPHLRLRVRLTAPAAEPEVRAVLTAHTEAFFQVLPASLSMTERQYQSLAAQLTAHEPESEPGTLARNDSLAFLPYRPEHAKYGRGTALRAAEESFGVCSELATVAVAARRSTAQRMAYCFALLTGTLDPRTAPPARRPDPAVAAQYRGRRDALLGVARAARAAHAAPEQAAVAHERADADPVARWLTGCRRAQREAADPARLAGHLTHLACNRLGVRLDQEATLRGLARLAVAELTGSTGPA</sequence>
<dbReference type="InterPro" id="IPR023809">
    <property type="entry name" value="Thiopep_bacteriocin_synth_dom"/>
</dbReference>
<gene>
    <name evidence="2" type="ORF">ACFPC0_38560</name>
</gene>
<dbReference type="Proteomes" id="UP001595824">
    <property type="component" value="Unassembled WGS sequence"/>
</dbReference>
<evidence type="ECO:0000313" key="2">
    <source>
        <dbReference type="EMBL" id="MFC4333571.1"/>
    </source>
</evidence>
<reference evidence="3" key="1">
    <citation type="journal article" date="2019" name="Int. J. Syst. Evol. Microbiol.">
        <title>The Global Catalogue of Microorganisms (GCM) 10K type strain sequencing project: providing services to taxonomists for standard genome sequencing and annotation.</title>
        <authorList>
            <consortium name="The Broad Institute Genomics Platform"/>
            <consortium name="The Broad Institute Genome Sequencing Center for Infectious Disease"/>
            <person name="Wu L."/>
            <person name="Ma J."/>
        </authorList>
    </citation>
    <scope>NUCLEOTIDE SEQUENCE [LARGE SCALE GENOMIC DNA]</scope>
    <source>
        <strain evidence="3">PCU 347</strain>
    </source>
</reference>
<proteinExistence type="predicted"/>
<feature type="domain" description="Thiopeptide-type bacteriocin biosynthesis" evidence="1">
    <location>
        <begin position="2"/>
        <end position="273"/>
    </location>
</feature>
<name>A0ABV8TS63_9ACTN</name>
<dbReference type="EMBL" id="JBHSDP010000031">
    <property type="protein sequence ID" value="MFC4333571.1"/>
    <property type="molecule type" value="Genomic_DNA"/>
</dbReference>
<protein>
    <submittedName>
        <fullName evidence="2">Lantibiotic dehydratase C-terminal domain-containing protein</fullName>
    </submittedName>
</protein>
<keyword evidence="3" id="KW-1185">Reference proteome</keyword>
<organism evidence="2 3">
    <name type="scientific">Streptomyces andamanensis</name>
    <dbReference type="NCBI Taxonomy" id="1565035"/>
    <lineage>
        <taxon>Bacteria</taxon>
        <taxon>Bacillati</taxon>
        <taxon>Actinomycetota</taxon>
        <taxon>Actinomycetes</taxon>
        <taxon>Kitasatosporales</taxon>
        <taxon>Streptomycetaceae</taxon>
        <taxon>Streptomyces</taxon>
    </lineage>
</organism>
<evidence type="ECO:0000259" key="1">
    <source>
        <dbReference type="Pfam" id="PF14028"/>
    </source>
</evidence>
<comment type="caution">
    <text evidence="2">The sequence shown here is derived from an EMBL/GenBank/DDBJ whole genome shotgun (WGS) entry which is preliminary data.</text>
</comment>
<evidence type="ECO:0000313" key="3">
    <source>
        <dbReference type="Proteomes" id="UP001595824"/>
    </source>
</evidence>